<accession>E3UJY9</accession>
<evidence type="ECO:0000256" key="2">
    <source>
        <dbReference type="ARBA" id="ARBA00023125"/>
    </source>
</evidence>
<comment type="subcellular location">
    <subcellularLocation>
        <location evidence="1 5 6">Nucleus</location>
    </subcellularLocation>
</comment>
<keyword evidence="4 5" id="KW-0539">Nucleus</keyword>
<dbReference type="InterPro" id="IPR009057">
    <property type="entry name" value="Homeodomain-like_sf"/>
</dbReference>
<dbReference type="SUPFAM" id="SSF46689">
    <property type="entry name" value="Homeodomain-like"/>
    <property type="match status" value="1"/>
</dbReference>
<sequence length="393" mass="43988">MTTTKLFDSNGSEDYCEGLKSSQGFAVSALDKGRISIKIRELKSCSLFDWWSIPFPCSICYSTVYSTRLERPLFIYMTALCQFVMATEDNIVPAFEGIDPPLLDPQMVEHFNNLQSPESAKNPEKHNGNLTLSSSEEKGSINLQNLSLDDLVKLVTQLCETDPSFSEQILSALNGDTSADDKDRTALNETPSSEPMIVSEAEPPLPDTNTLLKTLNQSFLLQEYNNTLAFQIAQANTRLGGSLDATNSTPSSVLLNAESLEAMKSNLFVMENKGNNFIPLKEFRRPGPKYTRKNFSPEQIEGLEAAFQEHRFVKKDLRKELAKKLNLSERSISYWFQNKRARSKPPITMSSEAALKAAQQQQDLDKQQQEQKQSQQDSLVAALQQTIQQSCAT</sequence>
<reference evidence="9" key="1">
    <citation type="journal article" date="2010" name="Evodevo">
        <title>The homeodomain complement of the ctenophore Mnemiopsis leidyi suggests that Ctenophora and Porifera diverged prior to the ParaHoxozoa.</title>
        <authorList>
            <person name="Ryan J.F."/>
            <person name="Pang K."/>
            <person name="NISC Comparative Sequencing Program"/>
            <person name="Mullikin J.C."/>
            <person name="Martindale M.Q."/>
            <person name="Baxevanis A.D."/>
        </authorList>
    </citation>
    <scope>NUCLEOTIDE SEQUENCE</scope>
</reference>
<evidence type="ECO:0000256" key="3">
    <source>
        <dbReference type="ARBA" id="ARBA00023155"/>
    </source>
</evidence>
<feature type="compositionally biased region" description="Low complexity" evidence="7">
    <location>
        <begin position="353"/>
        <end position="362"/>
    </location>
</feature>
<keyword evidence="2 5" id="KW-0238">DNA-binding</keyword>
<organism evidence="9">
    <name type="scientific">Mnemiopsis leidyi</name>
    <name type="common">Sea walnut</name>
    <name type="synonym">Warty comb jellyfish</name>
    <dbReference type="NCBI Taxonomy" id="27923"/>
    <lineage>
        <taxon>Eukaryota</taxon>
        <taxon>Metazoa</taxon>
        <taxon>Ctenophora</taxon>
        <taxon>Tentaculata</taxon>
        <taxon>Lobata</taxon>
        <taxon>Bolinopsidae</taxon>
        <taxon>Mnemiopsis</taxon>
    </lineage>
</organism>
<dbReference type="AlphaFoldDB" id="E3UJY9"/>
<gene>
    <name evidence="9" type="primary">HD05</name>
</gene>
<dbReference type="EMBL" id="HM444146">
    <property type="protein sequence ID" value="ADO22667.1"/>
    <property type="molecule type" value="mRNA"/>
</dbReference>
<dbReference type="PROSITE" id="PS50071">
    <property type="entry name" value="HOMEOBOX_2"/>
    <property type="match status" value="1"/>
</dbReference>
<proteinExistence type="evidence at transcript level"/>
<dbReference type="GO" id="GO:0000981">
    <property type="term" value="F:DNA-binding transcription factor activity, RNA polymerase II-specific"/>
    <property type="evidence" value="ECO:0007669"/>
    <property type="project" value="TreeGrafter"/>
</dbReference>
<protein>
    <submittedName>
        <fullName evidence="9">Homeobox transcription factor HD05</fullName>
    </submittedName>
</protein>
<dbReference type="InterPro" id="IPR050877">
    <property type="entry name" value="EMX-VAX-Noto_Homeobox_TFs"/>
</dbReference>
<dbReference type="GO" id="GO:0005634">
    <property type="term" value="C:nucleus"/>
    <property type="evidence" value="ECO:0007669"/>
    <property type="project" value="UniProtKB-SubCell"/>
</dbReference>
<evidence type="ECO:0000256" key="4">
    <source>
        <dbReference type="ARBA" id="ARBA00023242"/>
    </source>
</evidence>
<dbReference type="Gene3D" id="1.10.10.60">
    <property type="entry name" value="Homeodomain-like"/>
    <property type="match status" value="1"/>
</dbReference>
<keyword evidence="3 5" id="KW-0371">Homeobox</keyword>
<dbReference type="Pfam" id="PF00046">
    <property type="entry name" value="Homeodomain"/>
    <property type="match status" value="1"/>
</dbReference>
<dbReference type="PANTHER" id="PTHR24339">
    <property type="entry name" value="HOMEOBOX PROTEIN EMX-RELATED"/>
    <property type="match status" value="1"/>
</dbReference>
<evidence type="ECO:0000256" key="1">
    <source>
        <dbReference type="ARBA" id="ARBA00004123"/>
    </source>
</evidence>
<evidence type="ECO:0000256" key="6">
    <source>
        <dbReference type="RuleBase" id="RU000682"/>
    </source>
</evidence>
<dbReference type="CDD" id="cd00086">
    <property type="entry name" value="homeodomain"/>
    <property type="match status" value="1"/>
</dbReference>
<feature type="compositionally biased region" description="Low complexity" evidence="7">
    <location>
        <begin position="370"/>
        <end position="379"/>
    </location>
</feature>
<feature type="DNA-binding region" description="Homeobox" evidence="5">
    <location>
        <begin position="288"/>
        <end position="347"/>
    </location>
</feature>
<name>E3UJY9_MNELE</name>
<dbReference type="PANTHER" id="PTHR24339:SF28">
    <property type="entry name" value="E5-RELATED"/>
    <property type="match status" value="1"/>
</dbReference>
<feature type="region of interest" description="Disordered" evidence="7">
    <location>
        <begin position="174"/>
        <end position="204"/>
    </location>
</feature>
<dbReference type="InterPro" id="IPR001356">
    <property type="entry name" value="HD"/>
</dbReference>
<dbReference type="SMART" id="SM00389">
    <property type="entry name" value="HOX"/>
    <property type="match status" value="1"/>
</dbReference>
<feature type="domain" description="Homeobox" evidence="8">
    <location>
        <begin position="286"/>
        <end position="346"/>
    </location>
</feature>
<evidence type="ECO:0000313" key="9">
    <source>
        <dbReference type="EMBL" id="ADO22667.1"/>
    </source>
</evidence>
<feature type="region of interest" description="Disordered" evidence="7">
    <location>
        <begin position="353"/>
        <end position="379"/>
    </location>
</feature>
<evidence type="ECO:0000256" key="5">
    <source>
        <dbReference type="PROSITE-ProRule" id="PRU00108"/>
    </source>
</evidence>
<dbReference type="GO" id="GO:0000978">
    <property type="term" value="F:RNA polymerase II cis-regulatory region sequence-specific DNA binding"/>
    <property type="evidence" value="ECO:0007669"/>
    <property type="project" value="TreeGrafter"/>
</dbReference>
<evidence type="ECO:0000256" key="7">
    <source>
        <dbReference type="SAM" id="MobiDB-lite"/>
    </source>
</evidence>
<dbReference type="HOGENOM" id="CLU_702654_0_0_1"/>
<evidence type="ECO:0000259" key="8">
    <source>
        <dbReference type="PROSITE" id="PS50071"/>
    </source>
</evidence>